<name>A0A1E7KKA2_9ACTN</name>
<dbReference type="Pfam" id="PF00941">
    <property type="entry name" value="FAD_binding_5"/>
    <property type="match status" value="1"/>
</dbReference>
<dbReference type="STRING" id="1075402.AN216_08845"/>
<dbReference type="OrthoDB" id="9793944at2"/>
<sequence length="289" mass="31086">MKPAAFTYHRGRDVDGVTRLLRELGEDAKVLAGGQSLVPMMNFRLARPQHLVDIAGLRELVGIHNDPDGALRIGALTTHHAVETAPSTRVGRNHAVVREAMRWVGHLPIRTRGTVGGSLAHADATAEWCLLAILLDAQLTVRGPDGERAVPAADFFHGYFTTALDSDELLTEIVFPRPAPHSALTEFAERHGDFATVSAAVSLDLAEDGDTVRGARIVLGGVDALPVRCPEAEAVLSRDRPGTGGVLDECAEAAAEHIDPPSDDNGSAHYRRLLTRTLVRRACEEAMTR</sequence>
<organism evidence="5 6">
    <name type="scientific">Streptomyces oceani</name>
    <dbReference type="NCBI Taxonomy" id="1075402"/>
    <lineage>
        <taxon>Bacteria</taxon>
        <taxon>Bacillati</taxon>
        <taxon>Actinomycetota</taxon>
        <taxon>Actinomycetes</taxon>
        <taxon>Kitasatosporales</taxon>
        <taxon>Streptomycetaceae</taxon>
        <taxon>Streptomyces</taxon>
    </lineage>
</organism>
<dbReference type="PANTHER" id="PTHR42659">
    <property type="entry name" value="XANTHINE DEHYDROGENASE SUBUNIT C-RELATED"/>
    <property type="match status" value="1"/>
</dbReference>
<accession>A0A1E7KKA2</accession>
<dbReference type="PATRIC" id="fig|1075402.3.peg.4588"/>
<evidence type="ECO:0000313" key="5">
    <source>
        <dbReference type="EMBL" id="OEV04287.1"/>
    </source>
</evidence>
<dbReference type="EMBL" id="LJGU01000114">
    <property type="protein sequence ID" value="OEV04287.1"/>
    <property type="molecule type" value="Genomic_DNA"/>
</dbReference>
<keyword evidence="3" id="KW-0560">Oxidoreductase</keyword>
<dbReference type="PANTHER" id="PTHR42659:SF2">
    <property type="entry name" value="XANTHINE DEHYDROGENASE SUBUNIT C-RELATED"/>
    <property type="match status" value="1"/>
</dbReference>
<dbReference type="SMART" id="SM01092">
    <property type="entry name" value="CO_deh_flav_C"/>
    <property type="match status" value="1"/>
</dbReference>
<dbReference type="Proteomes" id="UP000176101">
    <property type="component" value="Unassembled WGS sequence"/>
</dbReference>
<keyword evidence="6" id="KW-1185">Reference proteome</keyword>
<dbReference type="AlphaFoldDB" id="A0A1E7KKA2"/>
<evidence type="ECO:0000313" key="6">
    <source>
        <dbReference type="Proteomes" id="UP000176101"/>
    </source>
</evidence>
<dbReference type="Gene3D" id="3.30.43.10">
    <property type="entry name" value="Uridine Diphospho-n-acetylenolpyruvylglucosamine Reductase, domain 2"/>
    <property type="match status" value="1"/>
</dbReference>
<keyword evidence="1" id="KW-0285">Flavoprotein</keyword>
<dbReference type="InterPro" id="IPR005107">
    <property type="entry name" value="CO_DH_flav_C"/>
</dbReference>
<dbReference type="InterPro" id="IPR051312">
    <property type="entry name" value="Diverse_Substr_Oxidored"/>
</dbReference>
<dbReference type="Gene3D" id="3.30.465.10">
    <property type="match status" value="1"/>
</dbReference>
<comment type="caution">
    <text evidence="5">The sequence shown here is derived from an EMBL/GenBank/DDBJ whole genome shotgun (WGS) entry which is preliminary data.</text>
</comment>
<protein>
    <submittedName>
        <fullName evidence="5">Molybdopterin dehydrogenase</fullName>
    </submittedName>
</protein>
<gene>
    <name evidence="5" type="ORF">AN216_08845</name>
</gene>
<dbReference type="GO" id="GO:0071949">
    <property type="term" value="F:FAD binding"/>
    <property type="evidence" value="ECO:0007669"/>
    <property type="project" value="InterPro"/>
</dbReference>
<evidence type="ECO:0000256" key="1">
    <source>
        <dbReference type="ARBA" id="ARBA00022630"/>
    </source>
</evidence>
<dbReference type="InterPro" id="IPR016167">
    <property type="entry name" value="FAD-bd_PCMH_sub1"/>
</dbReference>
<proteinExistence type="predicted"/>
<evidence type="ECO:0000259" key="4">
    <source>
        <dbReference type="PROSITE" id="PS51387"/>
    </source>
</evidence>
<evidence type="ECO:0000256" key="2">
    <source>
        <dbReference type="ARBA" id="ARBA00022827"/>
    </source>
</evidence>
<dbReference type="PROSITE" id="PS51387">
    <property type="entry name" value="FAD_PCMH"/>
    <property type="match status" value="1"/>
</dbReference>
<feature type="domain" description="FAD-binding PCMH-type" evidence="4">
    <location>
        <begin position="1"/>
        <end position="180"/>
    </location>
</feature>
<dbReference type="InterPro" id="IPR002346">
    <property type="entry name" value="Mopterin_DH_FAD-bd"/>
</dbReference>
<dbReference type="InterPro" id="IPR016169">
    <property type="entry name" value="FAD-bd_PCMH_sub2"/>
</dbReference>
<dbReference type="Pfam" id="PF03450">
    <property type="entry name" value="CO_deh_flav_C"/>
    <property type="match status" value="1"/>
</dbReference>
<dbReference type="InterPro" id="IPR016166">
    <property type="entry name" value="FAD-bd_PCMH"/>
</dbReference>
<dbReference type="InterPro" id="IPR036683">
    <property type="entry name" value="CO_DH_flav_C_dom_sf"/>
</dbReference>
<dbReference type="GO" id="GO:0016491">
    <property type="term" value="F:oxidoreductase activity"/>
    <property type="evidence" value="ECO:0007669"/>
    <property type="project" value="UniProtKB-KW"/>
</dbReference>
<dbReference type="RefSeq" id="WP_070196033.1">
    <property type="nucleotide sequence ID" value="NZ_LJGU01000114.1"/>
</dbReference>
<reference evidence="5 6" key="1">
    <citation type="journal article" date="2016" name="Front. Microbiol.">
        <title>Comparative Genomics Analysis of Streptomyces Species Reveals Their Adaptation to the Marine Environment and Their Diversity at the Genomic Level.</title>
        <authorList>
            <person name="Tian X."/>
            <person name="Zhang Z."/>
            <person name="Yang T."/>
            <person name="Chen M."/>
            <person name="Li J."/>
            <person name="Chen F."/>
            <person name="Yang J."/>
            <person name="Li W."/>
            <person name="Zhang B."/>
            <person name="Zhang Z."/>
            <person name="Wu J."/>
            <person name="Zhang C."/>
            <person name="Long L."/>
            <person name="Xiao J."/>
        </authorList>
    </citation>
    <scope>NUCLEOTIDE SEQUENCE [LARGE SCALE GENOMIC DNA]</scope>
    <source>
        <strain evidence="5 6">SCSIO 02100</strain>
    </source>
</reference>
<dbReference type="Gene3D" id="3.30.390.50">
    <property type="entry name" value="CO dehydrogenase flavoprotein, C-terminal domain"/>
    <property type="match status" value="1"/>
</dbReference>
<keyword evidence="2" id="KW-0274">FAD</keyword>
<evidence type="ECO:0000256" key="3">
    <source>
        <dbReference type="ARBA" id="ARBA00023002"/>
    </source>
</evidence>
<dbReference type="InterPro" id="IPR036318">
    <property type="entry name" value="FAD-bd_PCMH-like_sf"/>
</dbReference>
<dbReference type="SUPFAM" id="SSF56176">
    <property type="entry name" value="FAD-binding/transporter-associated domain-like"/>
    <property type="match status" value="1"/>
</dbReference>
<dbReference type="SUPFAM" id="SSF55447">
    <property type="entry name" value="CO dehydrogenase flavoprotein C-terminal domain-like"/>
    <property type="match status" value="1"/>
</dbReference>